<name>F0WPZ9_9STRA</name>
<sequence>MKVTSERDNPEAGRISSSFSISVIIFSLGNTKHFTQAYHYDFPGVQLGDAYRSTKEHRLIHRDKHWYPLIYVDIMTCRISWIGEWFNNATIYIQIAIHIIKYPIQCAHKDTFCRKTDELRILQSFQRC</sequence>
<reference evidence="1" key="2">
    <citation type="submission" date="2011-02" db="EMBL/GenBank/DDBJ databases">
        <authorList>
            <person name="MacLean D."/>
        </authorList>
    </citation>
    <scope>NUCLEOTIDE SEQUENCE</scope>
</reference>
<organism evidence="1">
    <name type="scientific">Albugo laibachii Nc14</name>
    <dbReference type="NCBI Taxonomy" id="890382"/>
    <lineage>
        <taxon>Eukaryota</taxon>
        <taxon>Sar</taxon>
        <taxon>Stramenopiles</taxon>
        <taxon>Oomycota</taxon>
        <taxon>Peronosporomycetes</taxon>
        <taxon>Albuginales</taxon>
        <taxon>Albuginaceae</taxon>
        <taxon>Albugo</taxon>
    </lineage>
</organism>
<proteinExistence type="predicted"/>
<dbReference type="HOGENOM" id="CLU_1963658_0_0_1"/>
<reference evidence="1" key="1">
    <citation type="journal article" date="2011" name="PLoS Biol.">
        <title>Gene gain and loss during evolution of obligate parasitism in the white rust pathogen of Arabidopsis thaliana.</title>
        <authorList>
            <person name="Kemen E."/>
            <person name="Gardiner A."/>
            <person name="Schultz-Larsen T."/>
            <person name="Kemen A.C."/>
            <person name="Balmuth A.L."/>
            <person name="Robert-Seilaniantz A."/>
            <person name="Bailey K."/>
            <person name="Holub E."/>
            <person name="Studholme D.J."/>
            <person name="Maclean D."/>
            <person name="Jones J.D."/>
        </authorList>
    </citation>
    <scope>NUCLEOTIDE SEQUENCE</scope>
</reference>
<dbReference type="EMBL" id="FR824237">
    <property type="protein sequence ID" value="CCA23402.1"/>
    <property type="molecule type" value="Genomic_DNA"/>
</dbReference>
<gene>
    <name evidence="1" type="primary">AlNc14C192G8479</name>
    <name evidence="1" type="ORF">ALNC14_095460</name>
</gene>
<evidence type="ECO:0000313" key="1">
    <source>
        <dbReference type="EMBL" id="CCA23402.1"/>
    </source>
</evidence>
<protein>
    <submittedName>
        <fullName evidence="1">AlNc14C192G8479 protein</fullName>
    </submittedName>
</protein>
<accession>F0WPZ9</accession>
<dbReference type="AlphaFoldDB" id="F0WPZ9"/>